<evidence type="ECO:0000256" key="1">
    <source>
        <dbReference type="SAM" id="Phobius"/>
    </source>
</evidence>
<dbReference type="Proteomes" id="UP001551658">
    <property type="component" value="Unassembled WGS sequence"/>
</dbReference>
<protein>
    <submittedName>
        <fullName evidence="2">Uncharacterized protein</fullName>
    </submittedName>
</protein>
<name>A0ABV3F1P6_9NOCA</name>
<reference evidence="2 3" key="1">
    <citation type="submission" date="2024-06" db="EMBL/GenBank/DDBJ databases">
        <title>The Natural Products Discovery Center: Release of the First 8490 Sequenced Strains for Exploring Actinobacteria Biosynthetic Diversity.</title>
        <authorList>
            <person name="Kalkreuter E."/>
            <person name="Kautsar S.A."/>
            <person name="Yang D."/>
            <person name="Bader C.D."/>
            <person name="Teijaro C.N."/>
            <person name="Fluegel L."/>
            <person name="Davis C.M."/>
            <person name="Simpson J.R."/>
            <person name="Lauterbach L."/>
            <person name="Steele A.D."/>
            <person name="Gui C."/>
            <person name="Meng S."/>
            <person name="Li G."/>
            <person name="Viehrig K."/>
            <person name="Ye F."/>
            <person name="Su P."/>
            <person name="Kiefer A.F."/>
            <person name="Nichols A."/>
            <person name="Cepeda A.J."/>
            <person name="Yan W."/>
            <person name="Fan B."/>
            <person name="Jiang Y."/>
            <person name="Adhikari A."/>
            <person name="Zheng C.-J."/>
            <person name="Schuster L."/>
            <person name="Cowan T.M."/>
            <person name="Smanski M.J."/>
            <person name="Chevrette M.G."/>
            <person name="De Carvalho L.P.S."/>
            <person name="Shen B."/>
        </authorList>
    </citation>
    <scope>NUCLEOTIDE SEQUENCE [LARGE SCALE GENOMIC DNA]</scope>
    <source>
        <strain evidence="2 3">NPDC050671</strain>
    </source>
</reference>
<feature type="transmembrane region" description="Helical" evidence="1">
    <location>
        <begin position="102"/>
        <end position="123"/>
    </location>
</feature>
<gene>
    <name evidence="2" type="ORF">AB0H72_02830</name>
</gene>
<keyword evidence="1" id="KW-1133">Transmembrane helix</keyword>
<organism evidence="2 3">
    <name type="scientific">Nocardia fusca</name>
    <dbReference type="NCBI Taxonomy" id="941183"/>
    <lineage>
        <taxon>Bacteria</taxon>
        <taxon>Bacillati</taxon>
        <taxon>Actinomycetota</taxon>
        <taxon>Actinomycetes</taxon>
        <taxon>Mycobacteriales</taxon>
        <taxon>Nocardiaceae</taxon>
        <taxon>Nocardia</taxon>
    </lineage>
</organism>
<dbReference type="EMBL" id="JBFAIH010000001">
    <property type="protein sequence ID" value="MEV0361615.1"/>
    <property type="molecule type" value="Genomic_DNA"/>
</dbReference>
<feature type="transmembrane region" description="Helical" evidence="1">
    <location>
        <begin position="47"/>
        <end position="67"/>
    </location>
</feature>
<keyword evidence="3" id="KW-1185">Reference proteome</keyword>
<dbReference type="RefSeq" id="WP_357972680.1">
    <property type="nucleotide sequence ID" value="NZ_JBFAIH010000001.1"/>
</dbReference>
<accession>A0ABV3F1P6</accession>
<evidence type="ECO:0000313" key="2">
    <source>
        <dbReference type="EMBL" id="MEV0361615.1"/>
    </source>
</evidence>
<feature type="transmembrane region" description="Helical" evidence="1">
    <location>
        <begin position="79"/>
        <end position="96"/>
    </location>
</feature>
<keyword evidence="1" id="KW-0472">Membrane</keyword>
<proteinExistence type="predicted"/>
<comment type="caution">
    <text evidence="2">The sequence shown here is derived from an EMBL/GenBank/DDBJ whole genome shotgun (WGS) entry which is preliminary data.</text>
</comment>
<sequence length="132" mass="13905">MAWPRMVWSVLAAATAVWGGVFVAAEPLYQISSCEVVNMDAACGRSVFAHYGAGLGVLLAVPVVLCATPAIPALRGCSWLVAAMILLVSLLALPATDSMFGVLVYYVPVGVAALVVAGFQGWYERRQGMNRS</sequence>
<evidence type="ECO:0000313" key="3">
    <source>
        <dbReference type="Proteomes" id="UP001551658"/>
    </source>
</evidence>
<keyword evidence="1" id="KW-0812">Transmembrane</keyword>